<accession>A0A6C0DJ02</accession>
<dbReference type="AlphaFoldDB" id="A0A6C0DJ02"/>
<name>A0A6C0DJ02_9ZZZZ</name>
<evidence type="ECO:0000313" key="1">
    <source>
        <dbReference type="EMBL" id="QHT16401.1"/>
    </source>
</evidence>
<organism evidence="1">
    <name type="scientific">viral metagenome</name>
    <dbReference type="NCBI Taxonomy" id="1070528"/>
    <lineage>
        <taxon>unclassified sequences</taxon>
        <taxon>metagenomes</taxon>
        <taxon>organismal metagenomes</taxon>
    </lineage>
</organism>
<dbReference type="EMBL" id="MN739623">
    <property type="protein sequence ID" value="QHT16401.1"/>
    <property type="molecule type" value="Genomic_DNA"/>
</dbReference>
<sequence>MEEGIYTNNYIKKLKINSNIFFNNKIITYDKEYSNRYESNCY</sequence>
<proteinExistence type="predicted"/>
<reference evidence="1" key="1">
    <citation type="journal article" date="2020" name="Nature">
        <title>Giant virus diversity and host interactions through global metagenomics.</title>
        <authorList>
            <person name="Schulz F."/>
            <person name="Roux S."/>
            <person name="Paez-Espino D."/>
            <person name="Jungbluth S."/>
            <person name="Walsh D.A."/>
            <person name="Denef V.J."/>
            <person name="McMahon K.D."/>
            <person name="Konstantinidis K.T."/>
            <person name="Eloe-Fadrosh E.A."/>
            <person name="Kyrpides N.C."/>
            <person name="Woyke T."/>
        </authorList>
    </citation>
    <scope>NUCLEOTIDE SEQUENCE</scope>
    <source>
        <strain evidence="1">GVMAG-M-3300023174-182</strain>
    </source>
</reference>
<protein>
    <submittedName>
        <fullName evidence="1">Uncharacterized protein</fullName>
    </submittedName>
</protein>